<evidence type="ECO:0000256" key="1">
    <source>
        <dbReference type="SAM" id="MobiDB-lite"/>
    </source>
</evidence>
<dbReference type="EMBL" id="NAJO01000056">
    <property type="protein sequence ID" value="OQN97263.1"/>
    <property type="molecule type" value="Genomic_DNA"/>
</dbReference>
<gene>
    <name evidence="2" type="ORF">B0A48_16805</name>
</gene>
<feature type="region of interest" description="Disordered" evidence="1">
    <location>
        <begin position="549"/>
        <end position="577"/>
    </location>
</feature>
<evidence type="ECO:0000313" key="2">
    <source>
        <dbReference type="EMBL" id="OQN97263.1"/>
    </source>
</evidence>
<dbReference type="CDD" id="cd12148">
    <property type="entry name" value="fungal_TF_MHR"/>
    <property type="match status" value="1"/>
</dbReference>
<feature type="compositionally biased region" description="Polar residues" evidence="1">
    <location>
        <begin position="549"/>
        <end position="559"/>
    </location>
</feature>
<comment type="caution">
    <text evidence="2">The sequence shown here is derived from an EMBL/GenBank/DDBJ whole genome shotgun (WGS) entry which is preliminary data.</text>
</comment>
<dbReference type="InParanoid" id="A0A1V8SDU5"/>
<protein>
    <recommendedName>
        <fullName evidence="4">Transcription factor domain-containing protein</fullName>
    </recommendedName>
</protein>
<dbReference type="OrthoDB" id="426882at2759"/>
<reference evidence="3" key="1">
    <citation type="submission" date="2017-03" db="EMBL/GenBank/DDBJ databases">
        <title>Genomes of endolithic fungi from Antarctica.</title>
        <authorList>
            <person name="Coleine C."/>
            <person name="Masonjones S."/>
            <person name="Stajich J.E."/>
        </authorList>
    </citation>
    <scope>NUCLEOTIDE SEQUENCE [LARGE SCALE GENOMIC DNA]</scope>
    <source>
        <strain evidence="3">CCFEE 5527</strain>
    </source>
</reference>
<dbReference type="Proteomes" id="UP000192596">
    <property type="component" value="Unassembled WGS sequence"/>
</dbReference>
<evidence type="ECO:0008006" key="4">
    <source>
        <dbReference type="Google" id="ProtNLM"/>
    </source>
</evidence>
<feature type="compositionally biased region" description="Polar residues" evidence="1">
    <location>
        <begin position="567"/>
        <end position="577"/>
    </location>
</feature>
<organism evidence="2 3">
    <name type="scientific">Cryoendolithus antarcticus</name>
    <dbReference type="NCBI Taxonomy" id="1507870"/>
    <lineage>
        <taxon>Eukaryota</taxon>
        <taxon>Fungi</taxon>
        <taxon>Dikarya</taxon>
        <taxon>Ascomycota</taxon>
        <taxon>Pezizomycotina</taxon>
        <taxon>Dothideomycetes</taxon>
        <taxon>Dothideomycetidae</taxon>
        <taxon>Cladosporiales</taxon>
        <taxon>Cladosporiaceae</taxon>
        <taxon>Cryoendolithus</taxon>
    </lineage>
</organism>
<dbReference type="AlphaFoldDB" id="A0A1V8SDU5"/>
<accession>A0A1V8SDU5</accession>
<name>A0A1V8SDU5_9PEZI</name>
<evidence type="ECO:0000313" key="3">
    <source>
        <dbReference type="Proteomes" id="UP000192596"/>
    </source>
</evidence>
<keyword evidence="3" id="KW-1185">Reference proteome</keyword>
<sequence length="577" mass="65063">MVVENYSESGLASRLEAVESRLAQLEQGTVISAPVRGSKARHTDDDGAFQRIPMPNFHTAASHKMYQYWPRLRINLSLDGFDPLQYQRQCDVSSVYGVKWLSPQEADTSLVDGIADAAQSTVRVSIVAEYVQRMYHQTNLVPQTITYFLQMTSTYSLQSALEQLPRSGDNHGYVKLSDLSLTTLLLLSVAFQYLTPDPTNDFGTTATSRACFQLALSRIWTLHSQDEEVNLTSKMMVAVQLIIIYGRPFHAMGILRQVGMGLSSTWTRSRLSLGPASFLTKMHLLMESDMLSEIDGQPTADVAQLFFDTSGNVNGSQTQFPLYSAPPEQQAPLFLDQTLWLRLCLNRIFTTIYMINNAYSNPRFVGRPISDITSELEYWYRSLPIELQFPRTLAAYGLLTSSIPSYKVNIATRYYLCHFMLNKGVCYYLLHKEIERLATPPKTPEDQQDLSGVEIWVFECSRTCLHNALLLVACLRSHPQLIGWYQMQMLISCYAVILQCSVHSPQMFDSFEDPDETLTSIEDQLESVREQNTGSRWTIDMLKNVRRNLQASSPHSSMKPTPGSGMGVQTPSTGHPS</sequence>
<proteinExistence type="predicted"/>